<reference evidence="1" key="1">
    <citation type="submission" date="2023-03" db="EMBL/GenBank/DDBJ databases">
        <title>Massive genome expansion in bonnet fungi (Mycena s.s.) driven by repeated elements and novel gene families across ecological guilds.</title>
        <authorList>
            <consortium name="Lawrence Berkeley National Laboratory"/>
            <person name="Harder C.B."/>
            <person name="Miyauchi S."/>
            <person name="Viragh M."/>
            <person name="Kuo A."/>
            <person name="Thoen E."/>
            <person name="Andreopoulos B."/>
            <person name="Lu D."/>
            <person name="Skrede I."/>
            <person name="Drula E."/>
            <person name="Henrissat B."/>
            <person name="Morin E."/>
            <person name="Kohler A."/>
            <person name="Barry K."/>
            <person name="LaButti K."/>
            <person name="Morin E."/>
            <person name="Salamov A."/>
            <person name="Lipzen A."/>
            <person name="Mereny Z."/>
            <person name="Hegedus B."/>
            <person name="Baldrian P."/>
            <person name="Stursova M."/>
            <person name="Weitz H."/>
            <person name="Taylor A."/>
            <person name="Grigoriev I.V."/>
            <person name="Nagy L.G."/>
            <person name="Martin F."/>
            <person name="Kauserud H."/>
        </authorList>
    </citation>
    <scope>NUCLEOTIDE SEQUENCE</scope>
    <source>
        <strain evidence="1">9284</strain>
    </source>
</reference>
<name>A0AAD7CH85_9AGAR</name>
<organism evidence="1 2">
    <name type="scientific">Roridomyces roridus</name>
    <dbReference type="NCBI Taxonomy" id="1738132"/>
    <lineage>
        <taxon>Eukaryota</taxon>
        <taxon>Fungi</taxon>
        <taxon>Dikarya</taxon>
        <taxon>Basidiomycota</taxon>
        <taxon>Agaricomycotina</taxon>
        <taxon>Agaricomycetes</taxon>
        <taxon>Agaricomycetidae</taxon>
        <taxon>Agaricales</taxon>
        <taxon>Marasmiineae</taxon>
        <taxon>Mycenaceae</taxon>
        <taxon>Roridomyces</taxon>
    </lineage>
</organism>
<sequence>MSVRELAPIELTVFRISTRPCWRWYHSIAQSLNVYDGFLAEASSHCTWSALKSATAELDDANRASHWLLVDDEAESQRLKAEAQEAFDYCLDTWCLLDVRRAQQLPADDDHTPPLLTESMLIAKHASVLTPAARQAYEIRTTVKSRLRREVSVAGGRGRDGFCAKREVQTARGKQMNNAGMSIYHECDCWDLDQRGVIARIRDNKVGPPSGKFPSTDFLLPALFPIVHLYLSPVTLSSQNPRSTRLISLVTSPKPAASAVPIRESLLALAGKGETIASLKPGPSRVRARARITTTDSHDRRLFCQNPIPGKTVPRGWTCERIRQSPRGGDAFPSLLLGKEACLKGSFQ</sequence>
<proteinExistence type="predicted"/>
<comment type="caution">
    <text evidence="1">The sequence shown here is derived from an EMBL/GenBank/DDBJ whole genome shotgun (WGS) entry which is preliminary data.</text>
</comment>
<dbReference type="Proteomes" id="UP001221142">
    <property type="component" value="Unassembled WGS sequence"/>
</dbReference>
<evidence type="ECO:0000313" key="1">
    <source>
        <dbReference type="EMBL" id="KAJ7648132.1"/>
    </source>
</evidence>
<protein>
    <submittedName>
        <fullName evidence="1">Uncharacterized protein</fullName>
    </submittedName>
</protein>
<dbReference type="EMBL" id="JARKIF010000002">
    <property type="protein sequence ID" value="KAJ7648132.1"/>
    <property type="molecule type" value="Genomic_DNA"/>
</dbReference>
<dbReference type="AlphaFoldDB" id="A0AAD7CH85"/>
<gene>
    <name evidence="1" type="ORF">FB45DRAFT_861119</name>
</gene>
<evidence type="ECO:0000313" key="2">
    <source>
        <dbReference type="Proteomes" id="UP001221142"/>
    </source>
</evidence>
<accession>A0AAD7CH85</accession>
<keyword evidence="2" id="KW-1185">Reference proteome</keyword>